<dbReference type="AlphaFoldDB" id="A0A197K9D7"/>
<keyword evidence="2 4" id="KW-0863">Zinc-finger</keyword>
<dbReference type="EMBL" id="KV442020">
    <property type="protein sequence ID" value="OAQ33798.1"/>
    <property type="molecule type" value="Genomic_DNA"/>
</dbReference>
<gene>
    <name evidence="6" type="ORF">K457DRAFT_55215</name>
</gene>
<accession>A0A197K9D7</accession>
<evidence type="ECO:0000313" key="6">
    <source>
        <dbReference type="EMBL" id="OAQ33798.1"/>
    </source>
</evidence>
<dbReference type="CDD" id="cd21437">
    <property type="entry name" value="zf-HIT_ZNHIT1_like"/>
    <property type="match status" value="1"/>
</dbReference>
<evidence type="ECO:0000256" key="4">
    <source>
        <dbReference type="PROSITE-ProRule" id="PRU00453"/>
    </source>
</evidence>
<dbReference type="InterPro" id="IPR007529">
    <property type="entry name" value="Znf_HIT"/>
</dbReference>
<dbReference type="GO" id="GO:0006338">
    <property type="term" value="P:chromatin remodeling"/>
    <property type="evidence" value="ECO:0007669"/>
    <property type="project" value="InterPro"/>
</dbReference>
<organism evidence="6 7">
    <name type="scientific">Linnemannia elongata AG-77</name>
    <dbReference type="NCBI Taxonomy" id="1314771"/>
    <lineage>
        <taxon>Eukaryota</taxon>
        <taxon>Fungi</taxon>
        <taxon>Fungi incertae sedis</taxon>
        <taxon>Mucoromycota</taxon>
        <taxon>Mortierellomycotina</taxon>
        <taxon>Mortierellomycetes</taxon>
        <taxon>Mortierellales</taxon>
        <taxon>Mortierellaceae</taxon>
        <taxon>Linnemannia</taxon>
    </lineage>
</organism>
<dbReference type="SUPFAM" id="SSF144232">
    <property type="entry name" value="HIT/MYND zinc finger-like"/>
    <property type="match status" value="1"/>
</dbReference>
<evidence type="ECO:0000256" key="1">
    <source>
        <dbReference type="ARBA" id="ARBA00022723"/>
    </source>
</evidence>
<feature type="non-terminal residue" evidence="6">
    <location>
        <position position="1"/>
    </location>
</feature>
<evidence type="ECO:0000256" key="3">
    <source>
        <dbReference type="ARBA" id="ARBA00022833"/>
    </source>
</evidence>
<dbReference type="GO" id="GO:0008270">
    <property type="term" value="F:zinc ion binding"/>
    <property type="evidence" value="ECO:0007669"/>
    <property type="project" value="UniProtKB-UniRule"/>
</dbReference>
<dbReference type="STRING" id="1314771.A0A197K9D7"/>
<keyword evidence="1" id="KW-0479">Metal-binding</keyword>
<dbReference type="Gene3D" id="3.30.60.190">
    <property type="match status" value="1"/>
</dbReference>
<evidence type="ECO:0000259" key="5">
    <source>
        <dbReference type="PROSITE" id="PS51083"/>
    </source>
</evidence>
<protein>
    <recommendedName>
        <fullName evidence="5">HIT-type domain-containing protein</fullName>
    </recommendedName>
</protein>
<keyword evidence="3" id="KW-0862">Zinc</keyword>
<evidence type="ECO:0000256" key="2">
    <source>
        <dbReference type="ARBA" id="ARBA00022771"/>
    </source>
</evidence>
<keyword evidence="7" id="KW-1185">Reference proteome</keyword>
<dbReference type="Proteomes" id="UP000078512">
    <property type="component" value="Unassembled WGS sequence"/>
</dbReference>
<name>A0A197K9D7_9FUNG</name>
<dbReference type="PROSITE" id="PS51083">
    <property type="entry name" value="ZF_HIT"/>
    <property type="match status" value="1"/>
</dbReference>
<dbReference type="Pfam" id="PF04438">
    <property type="entry name" value="zf-HIT"/>
    <property type="match status" value="1"/>
</dbReference>
<dbReference type="OrthoDB" id="74807at2759"/>
<sequence length="69" mass="7766">KSLKTLILESGIANQNPEEPSYLTADMGPSRYPARRLCSVCGWRGLYSCNRCGMRYCGLPCLKVHQDTR</sequence>
<dbReference type="PANTHER" id="PTHR13093">
    <property type="entry name" value="ZINC FINGER HIT DOMAIN CONTAINING PROTEIN 1"/>
    <property type="match status" value="1"/>
</dbReference>
<dbReference type="GO" id="GO:0005634">
    <property type="term" value="C:nucleus"/>
    <property type="evidence" value="ECO:0007669"/>
    <property type="project" value="UniProtKB-ARBA"/>
</dbReference>
<proteinExistence type="predicted"/>
<feature type="domain" description="HIT-type" evidence="5">
    <location>
        <begin position="38"/>
        <end position="69"/>
    </location>
</feature>
<feature type="non-terminal residue" evidence="6">
    <location>
        <position position="69"/>
    </location>
</feature>
<evidence type="ECO:0000313" key="7">
    <source>
        <dbReference type="Proteomes" id="UP000078512"/>
    </source>
</evidence>
<reference evidence="6 7" key="1">
    <citation type="submission" date="2016-05" db="EMBL/GenBank/DDBJ databases">
        <title>Genome sequencing reveals origins of a unique bacterial endosymbiosis in the earliest lineages of terrestrial Fungi.</title>
        <authorList>
            <consortium name="DOE Joint Genome Institute"/>
            <person name="Uehling J."/>
            <person name="Gryganskyi A."/>
            <person name="Hameed K."/>
            <person name="Tschaplinski T."/>
            <person name="Misztal P."/>
            <person name="Wu S."/>
            <person name="Desiro A."/>
            <person name="Vande Pol N."/>
            <person name="Du Z.-Y."/>
            <person name="Zienkiewicz A."/>
            <person name="Zienkiewicz K."/>
            <person name="Morin E."/>
            <person name="Tisserant E."/>
            <person name="Splivallo R."/>
            <person name="Hainaut M."/>
            <person name="Henrissat B."/>
            <person name="Ohm R."/>
            <person name="Kuo A."/>
            <person name="Yan J."/>
            <person name="Lipzen A."/>
            <person name="Nolan M."/>
            <person name="Labutti K."/>
            <person name="Barry K."/>
            <person name="Goldstein A."/>
            <person name="Labbe J."/>
            <person name="Schadt C."/>
            <person name="Tuskan G."/>
            <person name="Grigoriev I."/>
            <person name="Martin F."/>
            <person name="Vilgalys R."/>
            <person name="Bonito G."/>
        </authorList>
    </citation>
    <scope>NUCLEOTIDE SEQUENCE [LARGE SCALE GENOMIC DNA]</scope>
    <source>
        <strain evidence="6 7">AG-77</strain>
    </source>
</reference>
<dbReference type="InterPro" id="IPR039723">
    <property type="entry name" value="Vps71/ZNHIT1"/>
</dbReference>